<evidence type="ECO:0000313" key="10">
    <source>
        <dbReference type="EMBL" id="KAF7335995.1"/>
    </source>
</evidence>
<feature type="domain" description="MYND-type" evidence="9">
    <location>
        <begin position="1045"/>
        <end position="1087"/>
    </location>
</feature>
<reference evidence="10" key="1">
    <citation type="submission" date="2020-05" db="EMBL/GenBank/DDBJ databases">
        <title>Mycena genomes resolve the evolution of fungal bioluminescence.</title>
        <authorList>
            <person name="Tsai I.J."/>
        </authorList>
    </citation>
    <scope>NUCLEOTIDE SEQUENCE</scope>
    <source>
        <strain evidence="10">160909Yilan</strain>
    </source>
</reference>
<evidence type="ECO:0000256" key="8">
    <source>
        <dbReference type="SAM" id="MobiDB-lite"/>
    </source>
</evidence>
<evidence type="ECO:0000313" key="11">
    <source>
        <dbReference type="Proteomes" id="UP000623467"/>
    </source>
</evidence>
<dbReference type="Gene3D" id="6.10.140.2220">
    <property type="match status" value="1"/>
</dbReference>
<feature type="compositionally biased region" description="Low complexity" evidence="8">
    <location>
        <begin position="956"/>
        <end position="984"/>
    </location>
</feature>
<keyword evidence="6" id="KW-0862">Zinc</keyword>
<dbReference type="SUPFAM" id="SSF144232">
    <property type="entry name" value="HIT/MYND zinc finger-like"/>
    <property type="match status" value="1"/>
</dbReference>
<gene>
    <name evidence="10" type="ORF">MSAN_02313200</name>
</gene>
<dbReference type="GO" id="GO:0008270">
    <property type="term" value="F:zinc ion binding"/>
    <property type="evidence" value="ECO:0007669"/>
    <property type="project" value="UniProtKB-KW"/>
</dbReference>
<keyword evidence="5 7" id="KW-0863">Zinc-finger</keyword>
<keyword evidence="11" id="KW-1185">Reference proteome</keyword>
<organism evidence="10 11">
    <name type="scientific">Mycena sanguinolenta</name>
    <dbReference type="NCBI Taxonomy" id="230812"/>
    <lineage>
        <taxon>Eukaryota</taxon>
        <taxon>Fungi</taxon>
        <taxon>Dikarya</taxon>
        <taxon>Basidiomycota</taxon>
        <taxon>Agaricomycotina</taxon>
        <taxon>Agaricomycetes</taxon>
        <taxon>Agaricomycetidae</taxon>
        <taxon>Agaricales</taxon>
        <taxon>Marasmiineae</taxon>
        <taxon>Mycenaceae</taxon>
        <taxon>Mycena</taxon>
    </lineage>
</organism>
<dbReference type="GO" id="GO:0004386">
    <property type="term" value="F:helicase activity"/>
    <property type="evidence" value="ECO:0007669"/>
    <property type="project" value="UniProtKB-KW"/>
</dbReference>
<dbReference type="Proteomes" id="UP000623467">
    <property type="component" value="Unassembled WGS sequence"/>
</dbReference>
<comment type="caution">
    <text evidence="10">The sequence shown here is derived from an EMBL/GenBank/DDBJ whole genome shotgun (WGS) entry which is preliminary data.</text>
</comment>
<dbReference type="InterPro" id="IPR051664">
    <property type="entry name" value="MYND-type_zinc_finger"/>
</dbReference>
<feature type="compositionally biased region" description="Pro residues" evidence="8">
    <location>
        <begin position="805"/>
        <end position="815"/>
    </location>
</feature>
<dbReference type="GO" id="GO:0007163">
    <property type="term" value="P:establishment or maintenance of cell polarity"/>
    <property type="evidence" value="ECO:0007669"/>
    <property type="project" value="TreeGrafter"/>
</dbReference>
<evidence type="ECO:0000256" key="2">
    <source>
        <dbReference type="ARBA" id="ARBA00010655"/>
    </source>
</evidence>
<feature type="compositionally biased region" description="Basic and acidic residues" evidence="8">
    <location>
        <begin position="273"/>
        <end position="283"/>
    </location>
</feature>
<evidence type="ECO:0000256" key="5">
    <source>
        <dbReference type="ARBA" id="ARBA00022771"/>
    </source>
</evidence>
<evidence type="ECO:0000256" key="1">
    <source>
        <dbReference type="ARBA" id="ARBA00004496"/>
    </source>
</evidence>
<evidence type="ECO:0000256" key="6">
    <source>
        <dbReference type="ARBA" id="ARBA00022833"/>
    </source>
</evidence>
<feature type="compositionally biased region" description="Acidic residues" evidence="8">
    <location>
        <begin position="692"/>
        <end position="705"/>
    </location>
</feature>
<dbReference type="PANTHER" id="PTHR47442">
    <property type="entry name" value="MYND-TYPE ZINC FINGER PROTEIN MUB1"/>
    <property type="match status" value="1"/>
</dbReference>
<keyword evidence="10" id="KW-0547">Nucleotide-binding</keyword>
<dbReference type="Pfam" id="PF01753">
    <property type="entry name" value="zf-MYND"/>
    <property type="match status" value="1"/>
</dbReference>
<dbReference type="AlphaFoldDB" id="A0A8H7CG12"/>
<evidence type="ECO:0000259" key="9">
    <source>
        <dbReference type="PROSITE" id="PS50865"/>
    </source>
</evidence>
<comment type="subcellular location">
    <subcellularLocation>
        <location evidence="1">Cytoplasm</location>
    </subcellularLocation>
</comment>
<feature type="region of interest" description="Disordered" evidence="8">
    <location>
        <begin position="612"/>
        <end position="864"/>
    </location>
</feature>
<dbReference type="EMBL" id="JACAZH010000038">
    <property type="protein sequence ID" value="KAF7335995.1"/>
    <property type="molecule type" value="Genomic_DNA"/>
</dbReference>
<dbReference type="GO" id="GO:0005737">
    <property type="term" value="C:cytoplasm"/>
    <property type="evidence" value="ECO:0007669"/>
    <property type="project" value="UniProtKB-SubCell"/>
</dbReference>
<dbReference type="OrthoDB" id="5594178at2759"/>
<accession>A0A8H7CG12</accession>
<keyword evidence="10" id="KW-0347">Helicase</keyword>
<feature type="compositionally biased region" description="Low complexity" evidence="8">
    <location>
        <begin position="234"/>
        <end position="248"/>
    </location>
</feature>
<feature type="region of interest" description="Disordered" evidence="8">
    <location>
        <begin position="908"/>
        <end position="984"/>
    </location>
</feature>
<evidence type="ECO:0000256" key="4">
    <source>
        <dbReference type="ARBA" id="ARBA00022723"/>
    </source>
</evidence>
<feature type="region of interest" description="Disordered" evidence="8">
    <location>
        <begin position="234"/>
        <end position="308"/>
    </location>
</feature>
<keyword evidence="10" id="KW-0067">ATP-binding</keyword>
<keyword evidence="10" id="KW-0378">Hydrolase</keyword>
<feature type="compositionally biased region" description="Low complexity" evidence="8">
    <location>
        <begin position="706"/>
        <end position="720"/>
    </location>
</feature>
<keyword evidence="3" id="KW-0963">Cytoplasm</keyword>
<name>A0A8H7CG12_9AGAR</name>
<proteinExistence type="inferred from homology"/>
<feature type="compositionally biased region" description="Low complexity" evidence="8">
    <location>
        <begin position="671"/>
        <end position="691"/>
    </location>
</feature>
<dbReference type="InterPro" id="IPR002893">
    <property type="entry name" value="Znf_MYND"/>
</dbReference>
<feature type="region of interest" description="Disordered" evidence="8">
    <location>
        <begin position="320"/>
        <end position="400"/>
    </location>
</feature>
<dbReference type="PROSITE" id="PS50865">
    <property type="entry name" value="ZF_MYND_2"/>
    <property type="match status" value="1"/>
</dbReference>
<feature type="compositionally biased region" description="Low complexity" evidence="8">
    <location>
        <begin position="320"/>
        <end position="389"/>
    </location>
</feature>
<dbReference type="GO" id="GO:0006511">
    <property type="term" value="P:ubiquitin-dependent protein catabolic process"/>
    <property type="evidence" value="ECO:0007669"/>
    <property type="project" value="TreeGrafter"/>
</dbReference>
<comment type="similarity">
    <text evidence="2">Belongs to the MUB1/samB family.</text>
</comment>
<protein>
    <submittedName>
        <fullName evidence="10">DNA helicase</fullName>
    </submittedName>
</protein>
<feature type="compositionally biased region" description="Low complexity" evidence="8">
    <location>
        <begin position="292"/>
        <end position="308"/>
    </location>
</feature>
<keyword evidence="4" id="KW-0479">Metal-binding</keyword>
<evidence type="ECO:0000256" key="3">
    <source>
        <dbReference type="ARBA" id="ARBA00022490"/>
    </source>
</evidence>
<dbReference type="GO" id="GO:1990304">
    <property type="term" value="C:MUB1-RAD6-UBR2 ubiquitin ligase complex"/>
    <property type="evidence" value="ECO:0007669"/>
    <property type="project" value="TreeGrafter"/>
</dbReference>
<evidence type="ECO:0000256" key="7">
    <source>
        <dbReference type="PROSITE-ProRule" id="PRU00134"/>
    </source>
</evidence>
<dbReference type="PANTHER" id="PTHR47442:SF1">
    <property type="entry name" value="MYND-TYPE ZINC FINGER PROTEIN MUB1"/>
    <property type="match status" value="1"/>
</dbReference>
<sequence>MRESNFAFPAQNKACVCITSQLYDRRALDTSSALPLFNSLTHLTYLTSTSPRIREIMTMDGGLERLVRILRDFCMSPPPPASPSAFYGLLPPGYRAPRPPPQLNPPAGQFDKHAAYRFSLAFQCVVNIGVRGSEPIRSRVVQAGTLDVVGCILEAWLAGRGFAVGPTAAGGRGRIDPVETLHELHSPPHLLAIDTAAIIPSRPQNIPEDVYNNYMAANRPGAANQRLIADATSISHPASSSANGSSSSQHHDDDLEAQTPIVRDRSATVVVRRRGEGSSHVRENTNGYARESTSTATDSGTTSRQTSAAMHALAQLHAAHLAAQAQGPPASPSPSASSTTSATGSPSSTASTGARTRSRTSSVSPSPASRASPVSAVSSSRASPSPSTRTDTDTDGDADGDIEMVATGVAAMGVSAGVGATAELVGAHGLTGRGRIGDSSASASPSPPPLNAHLNMNIPQQGEAAPGMMNMNMAGNMNAMNMMNGNMNMMGMGMMGGGMGMGGMMGMEAIGGMGMIGLNRDPRIAGEEGGVGMGMGIGGEEGMDGGATADMMLNMGMGMMNGGDMGMLGLDGGMGMLGGGMGMMGMGMNMNIGMNIGGLGMMGGMPLPMGMGDVSGSAGGDSEARADTDADAEESDAGARTHNANTLAPRRRGEDDAQTQQTPRAGVVRLPSPVSTSPGAGPSSASSSSAVYDDEEGDLDEEEGEVVVAVRSSSSSSSSGTMRRASTVRASHTRPQAPDPSASGSTSASAMEQGGSVSGVGRVNSTSRRDRADTARQSTASSSSSVSAPLPAAAPRANQHHTPYPGAPRVPPAPTPAVRGRRATADAPEPIPIPAIPTAVPPTTRAREREERHHHSHAHPAGPYRDEDVLLSLQLLAYLSKYPHVRQAFYKRRNGFHPASALAVAAAKASETPEQPVPKAPEMVRENKTRQSQSGQQLAFLRAFGVSGKDKDKGKAPAGGSSRAATASAPTPATSASTSTSTRPGFETNVFSLVERFTFRPSSSETDLPNPPPKLPQEIQYWAGVIMRNACRKDDSRGGIRQCANMLCGRWEEYPREFAKCRRCRKAKYCGKECQSTAWSEGHRFWCSAKEGG</sequence>
<feature type="compositionally biased region" description="Low complexity" evidence="8">
    <location>
        <begin position="775"/>
        <end position="797"/>
    </location>
</feature>